<reference evidence="4" key="1">
    <citation type="submission" date="2024-02" db="EMBL/GenBank/DDBJ databases">
        <authorList>
            <consortium name="ELIXIR-Norway"/>
            <consortium name="Elixir Norway"/>
        </authorList>
    </citation>
    <scope>NUCLEOTIDE SEQUENCE</scope>
</reference>
<name>A0ABP0UDZ5_9BRYO</name>
<feature type="region of interest" description="Disordered" evidence="2">
    <location>
        <begin position="161"/>
        <end position="226"/>
    </location>
</feature>
<dbReference type="InterPro" id="IPR005516">
    <property type="entry name" value="Remorin_C"/>
</dbReference>
<accession>A0ABP0UDZ5</accession>
<protein>
    <recommendedName>
        <fullName evidence="3">Remorin C-terminal domain-containing protein</fullName>
    </recommendedName>
</protein>
<organism evidence="4 5">
    <name type="scientific">Sphagnum troendelagicum</name>
    <dbReference type="NCBI Taxonomy" id="128251"/>
    <lineage>
        <taxon>Eukaryota</taxon>
        <taxon>Viridiplantae</taxon>
        <taxon>Streptophyta</taxon>
        <taxon>Embryophyta</taxon>
        <taxon>Bryophyta</taxon>
        <taxon>Sphagnophytina</taxon>
        <taxon>Sphagnopsida</taxon>
        <taxon>Sphagnales</taxon>
        <taxon>Sphagnaceae</taxon>
        <taxon>Sphagnum</taxon>
    </lineage>
</organism>
<sequence length="894" mass="94592">MGHHHHHLHHHGKSGGGEEEEMMMIVGGGGGGGGISPKSVISDVRFVSPGSSSSSSSMDHGGLVTMVMGVGAATAATAVRRDGCQWSLPLPPALGHDRGYSISDGEISDSDSSSTNNSTTFFDSIAAVAAASAVSSSSSSSRELAKIGCLESLPETHSLALDTVRPNPTSSSGVAAAAEGRIASSSSPGKEERGSNSIGKEGTDGSSSCSCSSALQGGLPPSSTTPVHVNQYKEVVQEDLGKKLLPEVVGMQQGAENNTSCSINNELAAEEEPPPLQTPLPNKVAELEEGKGKQQQHWLSMNAAAATTAAAPLLITTSSNDAFIMKDLPVETAAANVVAEIDERASTQSSNEWASAAAASSDDCCSAELLDREPEVQYPRRSQQHLQGVNEAQTELQGCKRISAAAAIDTTAATSSTVMEKAENVKTQHTSASMGIFAYPRTPQRIFPGWQAFTGSPPIPGHVPVAAAASLRASNGNGFYSTVSSSSSSAEKATGKGPRHVQQRFYSGPLLNPIISKPTPSKWDDAEKWITSPGHQESPAHPQLRHAPVLGCSQPAAAAGKFDSQPGEVLFEGDRQAAAEMAKVSIAAQSSTSFRMNQAAAAIGGSPNLPHQLPQSVEENWSAKQHAFGNMKEPESLVPSSSDDPLSMKEIGTDPPTPPTSHTPQPSLGHRDMATQMTPVESLKNSMCTTPKLATSPTRNNTPACSGTPSSVSLGLMVPGFDFLELKSCHLAKLELCKLGCHNEQPMLNRNAVLNLQQPDESEHGASVHQYNLRDMEKGIMVSKATVWEQLELTKCTRRYNDKEAKILAWEVVEKSKAEAELKKTEVKLEKMRVRAIEKMQKRVATVCQKSEEMRAAAKHIRNEKAAKTTARAQQIIGTGQLPPSHKSFRCCFS</sequence>
<dbReference type="Proteomes" id="UP001497512">
    <property type="component" value="Chromosome 3"/>
</dbReference>
<feature type="compositionally biased region" description="Low complexity" evidence="2">
    <location>
        <begin position="636"/>
        <end position="645"/>
    </location>
</feature>
<feature type="compositionally biased region" description="Basic residues" evidence="2">
    <location>
        <begin position="1"/>
        <end position="13"/>
    </location>
</feature>
<evidence type="ECO:0000313" key="4">
    <source>
        <dbReference type="EMBL" id="CAK9219636.1"/>
    </source>
</evidence>
<dbReference type="PANTHER" id="PTHR31471">
    <property type="entry name" value="OS02G0116800 PROTEIN"/>
    <property type="match status" value="1"/>
</dbReference>
<comment type="similarity">
    <text evidence="1">Belongs to the remorin family.</text>
</comment>
<dbReference type="EMBL" id="OZ019895">
    <property type="protein sequence ID" value="CAK9219636.1"/>
    <property type="molecule type" value="Genomic_DNA"/>
</dbReference>
<feature type="domain" description="Remorin C-terminal" evidence="3">
    <location>
        <begin position="783"/>
        <end position="884"/>
    </location>
</feature>
<proteinExistence type="inferred from homology"/>
<dbReference type="PANTHER" id="PTHR31471:SF87">
    <property type="entry name" value="REMORIN 4.2"/>
    <property type="match status" value="1"/>
</dbReference>
<dbReference type="Pfam" id="PF03763">
    <property type="entry name" value="Remorin_C"/>
    <property type="match status" value="1"/>
</dbReference>
<feature type="region of interest" description="Disordered" evidence="2">
    <location>
        <begin position="629"/>
        <end position="671"/>
    </location>
</feature>
<evidence type="ECO:0000313" key="5">
    <source>
        <dbReference type="Proteomes" id="UP001497512"/>
    </source>
</evidence>
<feature type="region of interest" description="Disordered" evidence="2">
    <location>
        <begin position="1"/>
        <end position="31"/>
    </location>
</feature>
<gene>
    <name evidence="4" type="ORF">CSSPTR1EN2_LOCUS14705</name>
</gene>
<feature type="region of interest" description="Disordered" evidence="2">
    <location>
        <begin position="97"/>
        <end position="116"/>
    </location>
</feature>
<evidence type="ECO:0000256" key="2">
    <source>
        <dbReference type="SAM" id="MobiDB-lite"/>
    </source>
</evidence>
<evidence type="ECO:0000259" key="3">
    <source>
        <dbReference type="Pfam" id="PF03763"/>
    </source>
</evidence>
<evidence type="ECO:0000256" key="1">
    <source>
        <dbReference type="ARBA" id="ARBA00005711"/>
    </source>
</evidence>
<keyword evidence="5" id="KW-1185">Reference proteome</keyword>